<reference evidence="2" key="1">
    <citation type="submission" date="2019-08" db="EMBL/GenBank/DDBJ databases">
        <authorList>
            <person name="Kucharzyk K."/>
            <person name="Murdoch R.W."/>
            <person name="Higgins S."/>
            <person name="Loffler F."/>
        </authorList>
    </citation>
    <scope>NUCLEOTIDE SEQUENCE</scope>
</reference>
<dbReference type="EMBL" id="VSSQ01047391">
    <property type="protein sequence ID" value="MPN01372.1"/>
    <property type="molecule type" value="Genomic_DNA"/>
</dbReference>
<sequence>MGFRYRGDQKAYAYAGHQEESCRNEQQQHASPDGDIEPLHADKAYDDDINKADGSEGEGFAQYKLN</sequence>
<name>A0A645EJC2_9ZZZZ</name>
<protein>
    <submittedName>
        <fullName evidence="2">Uncharacterized protein</fullName>
    </submittedName>
</protein>
<dbReference type="AlphaFoldDB" id="A0A645EJC2"/>
<comment type="caution">
    <text evidence="2">The sequence shown here is derived from an EMBL/GenBank/DDBJ whole genome shotgun (WGS) entry which is preliminary data.</text>
</comment>
<organism evidence="2">
    <name type="scientific">bioreactor metagenome</name>
    <dbReference type="NCBI Taxonomy" id="1076179"/>
    <lineage>
        <taxon>unclassified sequences</taxon>
        <taxon>metagenomes</taxon>
        <taxon>ecological metagenomes</taxon>
    </lineage>
</organism>
<gene>
    <name evidence="2" type="ORF">SDC9_148581</name>
</gene>
<feature type="compositionally biased region" description="Basic and acidic residues" evidence="1">
    <location>
        <begin position="37"/>
        <end position="54"/>
    </location>
</feature>
<evidence type="ECO:0000313" key="2">
    <source>
        <dbReference type="EMBL" id="MPN01372.1"/>
    </source>
</evidence>
<accession>A0A645EJC2</accession>
<proteinExistence type="predicted"/>
<feature type="region of interest" description="Disordered" evidence="1">
    <location>
        <begin position="16"/>
        <end position="66"/>
    </location>
</feature>
<evidence type="ECO:0000256" key="1">
    <source>
        <dbReference type="SAM" id="MobiDB-lite"/>
    </source>
</evidence>